<evidence type="ECO:0000313" key="2">
    <source>
        <dbReference type="Proteomes" id="UP001221898"/>
    </source>
</evidence>
<keyword evidence="2" id="KW-1185">Reference proteome</keyword>
<sequence length="99" mass="11024">MTASLDPFQSPVQVFSFGAWQLLLGGSGLHTKRAEGLDFGTTRRSVESLYQPDPRNTRPWKIYNFGALISSPSGKCIEVLNVSGMLHYWLQSGAIKMYL</sequence>
<organism evidence="1 2">
    <name type="scientific">Aldrovandia affinis</name>
    <dbReference type="NCBI Taxonomy" id="143900"/>
    <lineage>
        <taxon>Eukaryota</taxon>
        <taxon>Metazoa</taxon>
        <taxon>Chordata</taxon>
        <taxon>Craniata</taxon>
        <taxon>Vertebrata</taxon>
        <taxon>Euteleostomi</taxon>
        <taxon>Actinopterygii</taxon>
        <taxon>Neopterygii</taxon>
        <taxon>Teleostei</taxon>
        <taxon>Notacanthiformes</taxon>
        <taxon>Halosauridae</taxon>
        <taxon>Aldrovandia</taxon>
    </lineage>
</organism>
<reference evidence="1" key="1">
    <citation type="journal article" date="2023" name="Science">
        <title>Genome structures resolve the early diversification of teleost fishes.</title>
        <authorList>
            <person name="Parey E."/>
            <person name="Louis A."/>
            <person name="Montfort J."/>
            <person name="Bouchez O."/>
            <person name="Roques C."/>
            <person name="Iampietro C."/>
            <person name="Lluch J."/>
            <person name="Castinel A."/>
            <person name="Donnadieu C."/>
            <person name="Desvignes T."/>
            <person name="Floi Bucao C."/>
            <person name="Jouanno E."/>
            <person name="Wen M."/>
            <person name="Mejri S."/>
            <person name="Dirks R."/>
            <person name="Jansen H."/>
            <person name="Henkel C."/>
            <person name="Chen W.J."/>
            <person name="Zahm M."/>
            <person name="Cabau C."/>
            <person name="Klopp C."/>
            <person name="Thompson A.W."/>
            <person name="Robinson-Rechavi M."/>
            <person name="Braasch I."/>
            <person name="Lecointre G."/>
            <person name="Bobe J."/>
            <person name="Postlethwait J.H."/>
            <person name="Berthelot C."/>
            <person name="Roest Crollius H."/>
            <person name="Guiguen Y."/>
        </authorList>
    </citation>
    <scope>NUCLEOTIDE SEQUENCE</scope>
    <source>
        <strain evidence="1">NC1722</strain>
    </source>
</reference>
<accession>A0AAD7T7Z2</accession>
<proteinExistence type="predicted"/>
<name>A0AAD7T7Z2_9TELE</name>
<protein>
    <submittedName>
        <fullName evidence="1">Uncharacterized protein</fullName>
    </submittedName>
</protein>
<dbReference type="AlphaFoldDB" id="A0AAD7T7Z2"/>
<comment type="caution">
    <text evidence="1">The sequence shown here is derived from an EMBL/GenBank/DDBJ whole genome shotgun (WGS) entry which is preliminary data.</text>
</comment>
<dbReference type="EMBL" id="JAINUG010000008">
    <property type="protein sequence ID" value="KAJ8415898.1"/>
    <property type="molecule type" value="Genomic_DNA"/>
</dbReference>
<gene>
    <name evidence="1" type="ORF">AAFF_G00404550</name>
</gene>
<dbReference type="Proteomes" id="UP001221898">
    <property type="component" value="Unassembled WGS sequence"/>
</dbReference>
<evidence type="ECO:0000313" key="1">
    <source>
        <dbReference type="EMBL" id="KAJ8415898.1"/>
    </source>
</evidence>